<evidence type="ECO:0000313" key="2">
    <source>
        <dbReference type="EMBL" id="VCU38929.1"/>
    </source>
</evidence>
<protein>
    <submittedName>
        <fullName evidence="2">Bgt-2543</fullName>
    </submittedName>
</protein>
<evidence type="ECO:0000256" key="1">
    <source>
        <dbReference type="SAM" id="MobiDB-lite"/>
    </source>
</evidence>
<sequence>MTAVPSKSALRALRNLALGTSFSLAFALGITLEERRRLIHTAQRIQKNTQKIRSIKRYTTSGINVIKAFEERILNHQTEFSDDSNQPELTEIETDLPANGSQKEAVSRGLHLFSPVRNEYSKPYRTTMKIYSTGLNLKKPWKTYPDTLGPASANDEKNSPCQALAETKVLSLINLNPPQLDTAEVYFVDMFSEYLKNRTLHPKNMMYRIFDLALILFRAYKRENMVECSLRVFSFVIKQSIEAEIIPSFQAEIIIQRLLKQESHVNMQNAVCVYLSTVDRASECSTPQLLSLGHILCRKSYANKEYQSSCEIFNRLKLHSHEFPVQSLDVYLMAVLNQSGNNPEVFDYFLRYCNQDIHPGVQRTKHLFREVFNYLLINQRLNEAEEAIKRFSILSKKSRQFRAVSISCRSLLEKDWEIFHDLDRTTRLFYRIEEYIACNSFPWVSCEVMIRICLEVEEITLAKSFYERSLQRYGKKLESLYAQITLLKAQKNDWLGVRDDFKKIEVKSIADAYSNFFPTILKLFSSSNSTASTKDFIQLALCMGVRLNTNAMNKIAEIFIMDKEYEAVIRLLKYMTERGHAINSIFMDVMLRQLYKTSRFTIDHLLQLLESIAKLDRPGRLIDIETFMYFRRIILSSGRAPESWRYKSLEKLNQIFRPHELEPRDPFHPKRILGEMVLALKMNDPRETVAIYNCARSNNVQLGFDHLNVAVEASFRYSEGNVEESMRMIHSSGLPESQTSPSVALLYVHQLQQIAESGNKNARELIEMTMQFVSAFEKRGLKVPLQVVTQTVSSLEKIKEYSAVSDFWDLVSKRMDLTQSGLTLETLTVFLNTCIRLRSTRFFWQILHYMALNRITPDHHFHLLLGNSRRRIAKNVAHQRVSPKDAQFLDTLVEGSLHVNKLRSQNRIGRNLLKENLIQKIKSDFRILPQTSNGSQTNQNSDLKARCKAY</sequence>
<accession>A0A9X9L7D2</accession>
<dbReference type="EMBL" id="LR026984">
    <property type="protein sequence ID" value="VCU38929.1"/>
    <property type="molecule type" value="Genomic_DNA"/>
</dbReference>
<feature type="compositionally biased region" description="Polar residues" evidence="1">
    <location>
        <begin position="929"/>
        <end position="942"/>
    </location>
</feature>
<keyword evidence="3" id="KW-1185">Reference proteome</keyword>
<feature type="region of interest" description="Disordered" evidence="1">
    <location>
        <begin position="929"/>
        <end position="950"/>
    </location>
</feature>
<evidence type="ECO:0000313" key="3">
    <source>
        <dbReference type="Proteomes" id="UP000324639"/>
    </source>
</evidence>
<gene>
    <name evidence="2" type="ORF">BGT96224V316_LOCUS182</name>
</gene>
<name>A0A9X9L7D2_BLUGR</name>
<dbReference type="AlphaFoldDB" id="A0A9X9L7D2"/>
<organism evidence="2 3">
    <name type="scientific">Blumeria graminis f. sp. tritici</name>
    <dbReference type="NCBI Taxonomy" id="62690"/>
    <lineage>
        <taxon>Eukaryota</taxon>
        <taxon>Fungi</taxon>
        <taxon>Dikarya</taxon>
        <taxon>Ascomycota</taxon>
        <taxon>Pezizomycotina</taxon>
        <taxon>Leotiomycetes</taxon>
        <taxon>Erysiphales</taxon>
        <taxon>Erysiphaceae</taxon>
        <taxon>Blumeria</taxon>
    </lineage>
</organism>
<proteinExistence type="predicted"/>
<dbReference type="Proteomes" id="UP000324639">
    <property type="component" value="Chromosome Bgt_-01"/>
</dbReference>
<reference evidence="2 3" key="1">
    <citation type="submission" date="2018-08" db="EMBL/GenBank/DDBJ databases">
        <authorList>
            <person name="Muller C M."/>
        </authorList>
    </citation>
    <scope>NUCLEOTIDE SEQUENCE [LARGE SCALE GENOMIC DNA]</scope>
</reference>